<feature type="compositionally biased region" description="Basic and acidic residues" evidence="1">
    <location>
        <begin position="150"/>
        <end position="178"/>
    </location>
</feature>
<evidence type="ECO:0000256" key="1">
    <source>
        <dbReference type="SAM" id="MobiDB-lite"/>
    </source>
</evidence>
<feature type="compositionally biased region" description="Polar residues" evidence="1">
    <location>
        <begin position="130"/>
        <end position="149"/>
    </location>
</feature>
<reference evidence="2" key="1">
    <citation type="submission" date="2023-08" db="EMBL/GenBank/DDBJ databases">
        <title>Black Yeasts Isolated from many extreme environments.</title>
        <authorList>
            <person name="Coleine C."/>
            <person name="Stajich J.E."/>
            <person name="Selbmann L."/>
        </authorList>
    </citation>
    <scope>NUCLEOTIDE SEQUENCE</scope>
    <source>
        <strain evidence="2">CCFEE 5810</strain>
    </source>
</reference>
<gene>
    <name evidence="2" type="ORF">LTR97_002983</name>
</gene>
<protein>
    <recommendedName>
        <fullName evidence="4">Altered inheritance of mitochondria protein 13, mitochondrial</fullName>
    </recommendedName>
</protein>
<proteinExistence type="predicted"/>
<accession>A0AAN7WA99</accession>
<feature type="compositionally biased region" description="Basic and acidic residues" evidence="1">
    <location>
        <begin position="58"/>
        <end position="82"/>
    </location>
</feature>
<dbReference type="AlphaFoldDB" id="A0AAN7WA99"/>
<feature type="region of interest" description="Disordered" evidence="1">
    <location>
        <begin position="32"/>
        <end position="178"/>
    </location>
</feature>
<evidence type="ECO:0008006" key="4">
    <source>
        <dbReference type="Google" id="ProtNLM"/>
    </source>
</evidence>
<evidence type="ECO:0000313" key="3">
    <source>
        <dbReference type="Proteomes" id="UP001310594"/>
    </source>
</evidence>
<evidence type="ECO:0000313" key="2">
    <source>
        <dbReference type="EMBL" id="KAK5703970.1"/>
    </source>
</evidence>
<dbReference type="InterPro" id="IPR012471">
    <property type="entry name" value="DUF1690"/>
</dbReference>
<comment type="caution">
    <text evidence="2">The sequence shown here is derived from an EMBL/GenBank/DDBJ whole genome shotgun (WGS) entry which is preliminary data.</text>
</comment>
<organism evidence="2 3">
    <name type="scientific">Elasticomyces elasticus</name>
    <dbReference type="NCBI Taxonomy" id="574655"/>
    <lineage>
        <taxon>Eukaryota</taxon>
        <taxon>Fungi</taxon>
        <taxon>Dikarya</taxon>
        <taxon>Ascomycota</taxon>
        <taxon>Pezizomycotina</taxon>
        <taxon>Dothideomycetes</taxon>
        <taxon>Dothideomycetidae</taxon>
        <taxon>Mycosphaerellales</taxon>
        <taxon>Teratosphaeriaceae</taxon>
        <taxon>Elasticomyces</taxon>
    </lineage>
</organism>
<dbReference type="Pfam" id="PF07956">
    <property type="entry name" value="DUF1690"/>
    <property type="match status" value="1"/>
</dbReference>
<name>A0AAN7WA99_9PEZI</name>
<sequence>MGNGGSKPEQQVFSADAPVRFSQSVLDSLQRNPEVCFATGPSLQKPSTHTPPQTDSTRAQDLELKVQARVRSELTRLRDQQAKELAQLTDSLTISPPSPKPASPDSVPSQPATGLAAHLSSPFYQDHSPRNPTGPTGSTEVTPDSGRSSDSVKKEIMDLRQKLESRKKVEDVPKGVEQAKEKVVQCLRTNDRRPLDCWQEVENFKREVGKLESEFVRRLGR</sequence>
<dbReference type="EMBL" id="JAVRQU010000004">
    <property type="protein sequence ID" value="KAK5703970.1"/>
    <property type="molecule type" value="Genomic_DNA"/>
</dbReference>
<dbReference type="Proteomes" id="UP001310594">
    <property type="component" value="Unassembled WGS sequence"/>
</dbReference>
<feature type="compositionally biased region" description="Polar residues" evidence="1">
    <location>
        <begin position="41"/>
        <end position="57"/>
    </location>
</feature>